<sequence length="98" mass="10453">MSIDGCRAEVTATTEGKPHTHQNKLRGKRNSSLCTSLNTTTLSQQIKKTALTHGAGSYLASTSVLGDPITAGQIQGKRYRVGRRTETRRGSAQNGSGH</sequence>
<keyword evidence="3" id="KW-1185">Reference proteome</keyword>
<evidence type="ECO:0000313" key="3">
    <source>
        <dbReference type="Proteomes" id="UP001153269"/>
    </source>
</evidence>
<evidence type="ECO:0000313" key="2">
    <source>
        <dbReference type="EMBL" id="CAB1451780.1"/>
    </source>
</evidence>
<proteinExistence type="predicted"/>
<evidence type="ECO:0000256" key="1">
    <source>
        <dbReference type="SAM" id="MobiDB-lite"/>
    </source>
</evidence>
<protein>
    <submittedName>
        <fullName evidence="2">Uncharacterized protein</fullName>
    </submittedName>
</protein>
<gene>
    <name evidence="2" type="ORF">PLEPLA_LOCUS39506</name>
</gene>
<reference evidence="2" key="1">
    <citation type="submission" date="2020-03" db="EMBL/GenBank/DDBJ databases">
        <authorList>
            <person name="Weist P."/>
        </authorList>
    </citation>
    <scope>NUCLEOTIDE SEQUENCE</scope>
</reference>
<feature type="region of interest" description="Disordered" evidence="1">
    <location>
        <begin position="75"/>
        <end position="98"/>
    </location>
</feature>
<feature type="compositionally biased region" description="Basic residues" evidence="1">
    <location>
        <begin position="19"/>
        <end position="29"/>
    </location>
</feature>
<dbReference type="Proteomes" id="UP001153269">
    <property type="component" value="Unassembled WGS sequence"/>
</dbReference>
<name>A0A9N7VP57_PLEPL</name>
<accession>A0A9N7VP57</accession>
<comment type="caution">
    <text evidence="2">The sequence shown here is derived from an EMBL/GenBank/DDBJ whole genome shotgun (WGS) entry which is preliminary data.</text>
</comment>
<dbReference type="EMBL" id="CADEAL010004102">
    <property type="protein sequence ID" value="CAB1451780.1"/>
    <property type="molecule type" value="Genomic_DNA"/>
</dbReference>
<organism evidence="2 3">
    <name type="scientific">Pleuronectes platessa</name>
    <name type="common">European plaice</name>
    <dbReference type="NCBI Taxonomy" id="8262"/>
    <lineage>
        <taxon>Eukaryota</taxon>
        <taxon>Metazoa</taxon>
        <taxon>Chordata</taxon>
        <taxon>Craniata</taxon>
        <taxon>Vertebrata</taxon>
        <taxon>Euteleostomi</taxon>
        <taxon>Actinopterygii</taxon>
        <taxon>Neopterygii</taxon>
        <taxon>Teleostei</taxon>
        <taxon>Neoteleostei</taxon>
        <taxon>Acanthomorphata</taxon>
        <taxon>Carangaria</taxon>
        <taxon>Pleuronectiformes</taxon>
        <taxon>Pleuronectoidei</taxon>
        <taxon>Pleuronectidae</taxon>
        <taxon>Pleuronectes</taxon>
    </lineage>
</organism>
<dbReference type="AlphaFoldDB" id="A0A9N7VP57"/>
<feature type="region of interest" description="Disordered" evidence="1">
    <location>
        <begin position="1"/>
        <end position="32"/>
    </location>
</feature>